<dbReference type="InterPro" id="IPR036587">
    <property type="entry name" value="NucleaseA_inhib-like_sf"/>
</dbReference>
<dbReference type="EMBL" id="NIDE01000001">
    <property type="protein sequence ID" value="OWK46726.1"/>
    <property type="molecule type" value="Genomic_DNA"/>
</dbReference>
<sequence length="133" mass="14471">MATSEAEAALHHAADGLTYQSEADSPWAVFHWPTAAGKPTPAGVRTQGGHKGTIVTEQQTLNDFFAPLVQLQDWYGDEEKAIAQRYQALLDTVQKFLTDSIIVRVGRRKVAVYVVGATREGGWAGLKTMAVET</sequence>
<keyword evidence="2" id="KW-1185">Reference proteome</keyword>
<accession>A0A225E9K2</accession>
<dbReference type="OrthoDB" id="574253at2"/>
<dbReference type="InterPro" id="IPR012489">
    <property type="entry name" value="NucleaseA_inhib-like"/>
</dbReference>
<organism evidence="1 2">
    <name type="scientific">Fimbriiglobus ruber</name>
    <dbReference type="NCBI Taxonomy" id="1908690"/>
    <lineage>
        <taxon>Bacteria</taxon>
        <taxon>Pseudomonadati</taxon>
        <taxon>Planctomycetota</taxon>
        <taxon>Planctomycetia</taxon>
        <taxon>Gemmatales</taxon>
        <taxon>Gemmataceae</taxon>
        <taxon>Fimbriiglobus</taxon>
    </lineage>
</organism>
<dbReference type="Pfam" id="PF07924">
    <property type="entry name" value="NuiA"/>
    <property type="match status" value="1"/>
</dbReference>
<gene>
    <name evidence="1" type="ORF">FRUB_00425</name>
</gene>
<dbReference type="Gene3D" id="3.40.1460.10">
    <property type="entry name" value="Nuclease A inhibitor-like"/>
    <property type="match status" value="1"/>
</dbReference>
<dbReference type="Proteomes" id="UP000214646">
    <property type="component" value="Unassembled WGS sequence"/>
</dbReference>
<dbReference type="RefSeq" id="WP_088251920.1">
    <property type="nucleotide sequence ID" value="NZ_NIDE01000001.1"/>
</dbReference>
<dbReference type="AlphaFoldDB" id="A0A225E9K2"/>
<evidence type="ECO:0000313" key="2">
    <source>
        <dbReference type="Proteomes" id="UP000214646"/>
    </source>
</evidence>
<dbReference type="SUPFAM" id="SSF82602">
    <property type="entry name" value="Nuclease A inhibitor (NuiA)"/>
    <property type="match status" value="1"/>
</dbReference>
<protein>
    <submittedName>
        <fullName evidence="1">Nuclease</fullName>
    </submittedName>
</protein>
<name>A0A225E9K2_9BACT</name>
<evidence type="ECO:0000313" key="1">
    <source>
        <dbReference type="EMBL" id="OWK46726.1"/>
    </source>
</evidence>
<reference evidence="2" key="1">
    <citation type="submission" date="2017-06" db="EMBL/GenBank/DDBJ databases">
        <title>Genome analysis of Fimbriiglobus ruber SP5, the first member of the order Planctomycetales with confirmed chitinolytic capability.</title>
        <authorList>
            <person name="Ravin N.V."/>
            <person name="Rakitin A.L."/>
            <person name="Ivanova A.A."/>
            <person name="Beletsky A.V."/>
            <person name="Kulichevskaya I.S."/>
            <person name="Mardanov A.V."/>
            <person name="Dedysh S.N."/>
        </authorList>
    </citation>
    <scope>NUCLEOTIDE SEQUENCE [LARGE SCALE GENOMIC DNA]</scope>
    <source>
        <strain evidence="2">SP5</strain>
    </source>
</reference>
<comment type="caution">
    <text evidence="1">The sequence shown here is derived from an EMBL/GenBank/DDBJ whole genome shotgun (WGS) entry which is preliminary data.</text>
</comment>
<proteinExistence type="predicted"/>